<keyword evidence="7" id="KW-1185">Reference proteome</keyword>
<dbReference type="GO" id="GO:0016567">
    <property type="term" value="P:protein ubiquitination"/>
    <property type="evidence" value="ECO:0007669"/>
    <property type="project" value="TreeGrafter"/>
</dbReference>
<evidence type="ECO:0000256" key="3">
    <source>
        <dbReference type="SAM" id="MobiDB-lite"/>
    </source>
</evidence>
<keyword evidence="1" id="KW-0479">Metal-binding</keyword>
<dbReference type="Gene3D" id="3.30.40.10">
    <property type="entry name" value="Zinc/RING finger domain, C3HC4 (zinc finger)"/>
    <property type="match status" value="2"/>
</dbReference>
<feature type="domain" description="RING-type" evidence="4">
    <location>
        <begin position="417"/>
        <end position="457"/>
    </location>
</feature>
<feature type="compositionally biased region" description="Low complexity" evidence="3">
    <location>
        <begin position="368"/>
        <end position="387"/>
    </location>
</feature>
<feature type="compositionally biased region" description="Basic and acidic residues" evidence="3">
    <location>
        <begin position="234"/>
        <end position="246"/>
    </location>
</feature>
<organism evidence="6 7">
    <name type="scientific">Leishmania martiniquensis</name>
    <dbReference type="NCBI Taxonomy" id="1580590"/>
    <lineage>
        <taxon>Eukaryota</taxon>
        <taxon>Discoba</taxon>
        <taxon>Euglenozoa</taxon>
        <taxon>Kinetoplastea</taxon>
        <taxon>Metakinetoplastina</taxon>
        <taxon>Trypanosomatida</taxon>
        <taxon>Trypanosomatidae</taxon>
        <taxon>Leishmaniinae</taxon>
        <taxon>Leishmania</taxon>
    </lineage>
</organism>
<feature type="compositionally biased region" description="Polar residues" evidence="3">
    <location>
        <begin position="549"/>
        <end position="558"/>
    </location>
</feature>
<name>A0A836HKW7_9TRYP</name>
<dbReference type="CDD" id="cd16448">
    <property type="entry name" value="RING-H2"/>
    <property type="match status" value="1"/>
</dbReference>
<dbReference type="SUPFAM" id="SSF57850">
    <property type="entry name" value="RING/U-box"/>
    <property type="match status" value="2"/>
</dbReference>
<evidence type="ECO:0000256" key="1">
    <source>
        <dbReference type="PROSITE-ProRule" id="PRU00502"/>
    </source>
</evidence>
<keyword evidence="1" id="KW-0862">Zinc</keyword>
<dbReference type="GO" id="GO:0061630">
    <property type="term" value="F:ubiquitin protein ligase activity"/>
    <property type="evidence" value="ECO:0007669"/>
    <property type="project" value="TreeGrafter"/>
</dbReference>
<feature type="region of interest" description="Disordered" evidence="3">
    <location>
        <begin position="546"/>
        <end position="591"/>
    </location>
</feature>
<dbReference type="PANTHER" id="PTHR24007">
    <property type="entry name" value="BRCA1-ASSOCIATED PROTEIN"/>
    <property type="match status" value="1"/>
</dbReference>
<feature type="region of interest" description="Disordered" evidence="3">
    <location>
        <begin position="115"/>
        <end position="144"/>
    </location>
</feature>
<feature type="domain" description="UBP-type" evidence="5">
    <location>
        <begin position="435"/>
        <end position="545"/>
    </location>
</feature>
<feature type="coiled-coil region" evidence="2">
    <location>
        <begin position="705"/>
        <end position="764"/>
    </location>
</feature>
<dbReference type="PROSITE" id="PS50089">
    <property type="entry name" value="ZF_RING_2"/>
    <property type="match status" value="1"/>
</dbReference>
<gene>
    <name evidence="6" type="ORF">LSCM1_08182</name>
</gene>
<dbReference type="AlphaFoldDB" id="A0A836HKW7"/>
<dbReference type="InterPro" id="IPR001607">
    <property type="entry name" value="Znf_UBP"/>
</dbReference>
<dbReference type="PANTHER" id="PTHR24007:SF7">
    <property type="entry name" value="BRCA1-ASSOCIATED PROTEIN"/>
    <property type="match status" value="1"/>
</dbReference>
<dbReference type="GeneID" id="92518033"/>
<feature type="region of interest" description="Disordered" evidence="3">
    <location>
        <begin position="273"/>
        <end position="298"/>
    </location>
</feature>
<evidence type="ECO:0000313" key="6">
    <source>
        <dbReference type="EMBL" id="KAG5488117.1"/>
    </source>
</evidence>
<dbReference type="InterPro" id="IPR013083">
    <property type="entry name" value="Znf_RING/FYVE/PHD"/>
</dbReference>
<evidence type="ECO:0000313" key="7">
    <source>
        <dbReference type="Proteomes" id="UP000673552"/>
    </source>
</evidence>
<proteinExistence type="predicted"/>
<feature type="region of interest" description="Disordered" evidence="3">
    <location>
        <begin position="368"/>
        <end position="399"/>
    </location>
</feature>
<evidence type="ECO:0000259" key="5">
    <source>
        <dbReference type="PROSITE" id="PS50271"/>
    </source>
</evidence>
<dbReference type="SMART" id="SM00290">
    <property type="entry name" value="ZnF_UBP"/>
    <property type="match status" value="1"/>
</dbReference>
<dbReference type="KEGG" id="lmat:92518033"/>
<dbReference type="GO" id="GO:0008270">
    <property type="term" value="F:zinc ion binding"/>
    <property type="evidence" value="ECO:0007669"/>
    <property type="project" value="UniProtKB-KW"/>
</dbReference>
<sequence>MDLVATMALDRDAINTVTLRLLPPSAAPGAAVSPWLLWHTIPITASLSRTLSRLVSVEASAMAQALQETSSSLEAATSAPHPEEFGSLTTTTTTLMPSIEAAAVPSADAADTATRSSSVASKSSSSSSTQSAVSAPTTRTRAAADGTRASWLELVRVGYVVSEIHAYCVLFRCRHAAQAARMKAALEEGAALGLTAPVEYVSDARPVVVTHRTFAGSQGEAGAGAEAVGTHDPSSIDHDPHADHHLPRAGARWSTGAHTASLLEAIATVYPVRDNGDSVGGTGDGDGSSESDDGHHNAAQPLQRHHQYRHLHGSPHTVGSAPTTPSPARLPPAASGAMRKGAAPPRSRHASVITAAVVTPTSSRTALSPAAAAAQASAARASPSRPAHTPPRTPLTAWSGGGVGGVGLGPLLSGDFCAICLDSLHLSACVTTLCQHSFHLSCYAQLPSGSAECPLCRFSVYELLNDARCKVCGTYEDLWVCLICGHVACGRARRDHQQAHYRVSGHSCSWQSTTNRIRNLSSRMFLHQEVALLLDEDGLDDAAPAYVTESRSPPTTRALSADAGTGDARTPAEEMSARTTAMAEKRPPPDMDRAWSMSWSDSAMEDDLQEARQESKEVAVAQYYTTFLRQLAEEQQRWYEATLAARRRRRRERQMVAGASASRHGAEKASFAPGARITLNYVALNERRQRRRVLSQYVQATITLLQAARREYTGMAHKLRAARNDAQQQVLLRSHFNAGLVAQAEQVRQRTQDLQRKGAKASQEKAAEETQLQSLVEKALASL</sequence>
<dbReference type="RefSeq" id="XP_067181696.1">
    <property type="nucleotide sequence ID" value="XM_067325521.1"/>
</dbReference>
<evidence type="ECO:0000256" key="2">
    <source>
        <dbReference type="SAM" id="Coils"/>
    </source>
</evidence>
<dbReference type="Proteomes" id="UP000673552">
    <property type="component" value="Chromosome 1"/>
</dbReference>
<reference evidence="6 7" key="1">
    <citation type="submission" date="2021-03" db="EMBL/GenBank/DDBJ databases">
        <title>Leishmania (Mundinia) martiniquensis Genome sequencing and assembly.</title>
        <authorList>
            <person name="Almutairi H."/>
            <person name="Gatherer D."/>
        </authorList>
    </citation>
    <scope>NUCLEOTIDE SEQUENCE [LARGE SCALE GENOMIC DNA]</scope>
    <source>
        <strain evidence="6">LSCM1</strain>
    </source>
</reference>
<dbReference type="GO" id="GO:0005737">
    <property type="term" value="C:cytoplasm"/>
    <property type="evidence" value="ECO:0007669"/>
    <property type="project" value="TreeGrafter"/>
</dbReference>
<dbReference type="OrthoDB" id="273556at2759"/>
<dbReference type="PROSITE" id="PS50271">
    <property type="entry name" value="ZF_UBP"/>
    <property type="match status" value="1"/>
</dbReference>
<dbReference type="GO" id="GO:0007265">
    <property type="term" value="P:Ras protein signal transduction"/>
    <property type="evidence" value="ECO:0007669"/>
    <property type="project" value="TreeGrafter"/>
</dbReference>
<dbReference type="EMBL" id="JAFEUZ010000001">
    <property type="protein sequence ID" value="KAG5488117.1"/>
    <property type="molecule type" value="Genomic_DNA"/>
</dbReference>
<dbReference type="Pfam" id="PF02148">
    <property type="entry name" value="zf-UBP"/>
    <property type="match status" value="1"/>
</dbReference>
<dbReference type="InterPro" id="IPR001841">
    <property type="entry name" value="Znf_RING"/>
</dbReference>
<keyword evidence="2" id="KW-0175">Coiled coil</keyword>
<feature type="compositionally biased region" description="Low complexity" evidence="3">
    <location>
        <begin position="218"/>
        <end position="228"/>
    </location>
</feature>
<comment type="caution">
    <text evidence="6">The sequence shown here is derived from an EMBL/GenBank/DDBJ whole genome shotgun (WGS) entry which is preliminary data.</text>
</comment>
<dbReference type="Pfam" id="PF13639">
    <property type="entry name" value="zf-RING_2"/>
    <property type="match status" value="1"/>
</dbReference>
<dbReference type="SMART" id="SM00184">
    <property type="entry name" value="RING"/>
    <property type="match status" value="1"/>
</dbReference>
<accession>A0A836HKW7</accession>
<keyword evidence="1" id="KW-0863">Zinc-finger</keyword>
<feature type="region of interest" description="Disordered" evidence="3">
    <location>
        <begin position="218"/>
        <end position="253"/>
    </location>
</feature>
<protein>
    <submittedName>
        <fullName evidence="6">Uncharacterized protein</fullName>
    </submittedName>
</protein>
<evidence type="ECO:0000259" key="4">
    <source>
        <dbReference type="PROSITE" id="PS50089"/>
    </source>
</evidence>
<feature type="region of interest" description="Disordered" evidence="3">
    <location>
        <begin position="312"/>
        <end position="350"/>
    </location>
</feature>